<feature type="domain" description="Ricin B lectin" evidence="14">
    <location>
        <begin position="417"/>
        <end position="527"/>
    </location>
</feature>
<reference evidence="15 16" key="1">
    <citation type="submission" date="2019-04" db="EMBL/GenBank/DDBJ databases">
        <title>Friends and foes A comparative genomics studyof 23 Aspergillus species from section Flavi.</title>
        <authorList>
            <consortium name="DOE Joint Genome Institute"/>
            <person name="Kjaerbolling I."/>
            <person name="Vesth T."/>
            <person name="Frisvad J.C."/>
            <person name="Nybo J.L."/>
            <person name="Theobald S."/>
            <person name="Kildgaard S."/>
            <person name="Isbrandt T."/>
            <person name="Kuo A."/>
            <person name="Sato A."/>
            <person name="Lyhne E.K."/>
            <person name="Kogle M.E."/>
            <person name="Wiebenga A."/>
            <person name="Kun R.S."/>
            <person name="Lubbers R.J."/>
            <person name="Makela M.R."/>
            <person name="Barry K."/>
            <person name="Chovatia M."/>
            <person name="Clum A."/>
            <person name="Daum C."/>
            <person name="Haridas S."/>
            <person name="He G."/>
            <person name="LaButti K."/>
            <person name="Lipzen A."/>
            <person name="Mondo S."/>
            <person name="Riley R."/>
            <person name="Salamov A."/>
            <person name="Simmons B.A."/>
            <person name="Magnuson J.K."/>
            <person name="Henrissat B."/>
            <person name="Mortensen U.H."/>
            <person name="Larsen T.O."/>
            <person name="Devries R.P."/>
            <person name="Grigoriev I.V."/>
            <person name="Machida M."/>
            <person name="Baker S.E."/>
            <person name="Andersen M.R."/>
        </authorList>
    </citation>
    <scope>NUCLEOTIDE SEQUENCE [LARGE SCALE GENOMIC DNA]</scope>
    <source>
        <strain evidence="15 16">IBT 29228</strain>
    </source>
</reference>
<evidence type="ECO:0000256" key="4">
    <source>
        <dbReference type="ARBA" id="ARBA00009743"/>
    </source>
</evidence>
<dbReference type="GO" id="GO:0030246">
    <property type="term" value="F:carbohydrate binding"/>
    <property type="evidence" value="ECO:0007669"/>
    <property type="project" value="UniProtKB-KW"/>
</dbReference>
<evidence type="ECO:0000259" key="14">
    <source>
        <dbReference type="SMART" id="SM00458"/>
    </source>
</evidence>
<evidence type="ECO:0000256" key="5">
    <source>
        <dbReference type="ARBA" id="ARBA00012755"/>
    </source>
</evidence>
<comment type="function">
    <text evidence="2">Hydrolyzes a variety of simple alpha-D-galactoside as well as more complex molecules such as oligosaccharides and polysaccharides.</text>
</comment>
<evidence type="ECO:0000256" key="1">
    <source>
        <dbReference type="ARBA" id="ARBA00001255"/>
    </source>
</evidence>
<dbReference type="Pfam" id="PF17801">
    <property type="entry name" value="Melibiase_C"/>
    <property type="match status" value="1"/>
</dbReference>
<dbReference type="EMBL" id="ML736160">
    <property type="protein sequence ID" value="KAE8382740.1"/>
    <property type="molecule type" value="Genomic_DNA"/>
</dbReference>
<dbReference type="PANTHER" id="PTHR11452">
    <property type="entry name" value="ALPHA-GALACTOSIDASE/ALPHA-N-ACETYLGALACTOSAMINIDASE"/>
    <property type="match status" value="1"/>
</dbReference>
<comment type="similarity">
    <text evidence="4 13">Belongs to the glycosyl hydrolase 27 family.</text>
</comment>
<sequence length="534" mass="58261">MRVLSRWMPVATALASTMSSQVVASIESPSLLPTPPMGFNNWARYMCDLNETLFVDAADAMASNGLLEAGYNRINLDDCWMNYARAENGSLEWNITKFPRGLPWLGQYVKSKGFNFGIYEDSGNLTCGGYPGSLGYEEMDAETFASWGIDYLKLDGCNVYPKDGRTSQEEYKHLYGYWHEILSKMEQPLIFSESAPAYFCEDDNMTDWNAVMDWVPGYGELARHSDDIIVYGGKGNAWDSVMINYGFNTLVARYQGPGFYNDPDFLISDHPGLSMDEKRSQFALWASFSAPLIISAHIPDLTSDDLEYLTNKALIDVDQDPLAQQATLASRDSSLDILTRSLADGSRLATVLNRGSDAIEKDISVDVLGLSSDCTYKAQDLWDGSVQTIKGGLPIKLNTHATGVYKIEVDEKCSQVVPTGIIFNTASGKCLAGTSSSVGFESCNGSKSQIWQVDALGAIRTLSEQSKCLTADGEAVSLKECKQSNAQKWSYAITGNLKNGESGSCLTEGGGVSACGFEVNNQVFGLPAGVQIAR</sequence>
<dbReference type="SUPFAM" id="SSF51011">
    <property type="entry name" value="Glycosyl hydrolase domain"/>
    <property type="match status" value="1"/>
</dbReference>
<evidence type="ECO:0000256" key="11">
    <source>
        <dbReference type="ARBA" id="ARBA00023180"/>
    </source>
</evidence>
<name>A0A5N7BLV8_9EURO</name>
<evidence type="ECO:0000256" key="8">
    <source>
        <dbReference type="ARBA" id="ARBA00022734"/>
    </source>
</evidence>
<dbReference type="InterPro" id="IPR035992">
    <property type="entry name" value="Ricin_B-like_lectins"/>
</dbReference>
<dbReference type="InterPro" id="IPR002241">
    <property type="entry name" value="Glyco_hydro_27"/>
</dbReference>
<dbReference type="Gene3D" id="3.20.20.70">
    <property type="entry name" value="Aldolase class I"/>
    <property type="match status" value="1"/>
</dbReference>
<dbReference type="GO" id="GO:0005975">
    <property type="term" value="P:carbohydrate metabolic process"/>
    <property type="evidence" value="ECO:0007669"/>
    <property type="project" value="InterPro"/>
</dbReference>
<evidence type="ECO:0000256" key="9">
    <source>
        <dbReference type="ARBA" id="ARBA00022801"/>
    </source>
</evidence>
<keyword evidence="10 13" id="KW-1015">Disulfide bond</keyword>
<dbReference type="AlphaFoldDB" id="A0A5N7BLV8"/>
<comment type="subcellular location">
    <subcellularLocation>
        <location evidence="3">Secreted</location>
    </subcellularLocation>
</comment>
<keyword evidence="7" id="KW-0732">Signal</keyword>
<dbReference type="FunFam" id="3.20.20.70:FF:000177">
    <property type="entry name" value="Alpha-galactosidase"/>
    <property type="match status" value="1"/>
</dbReference>
<keyword evidence="12 13" id="KW-0326">Glycosidase</keyword>
<dbReference type="InterPro" id="IPR013785">
    <property type="entry name" value="Aldolase_TIM"/>
</dbReference>
<dbReference type="SMART" id="SM00458">
    <property type="entry name" value="RICIN"/>
    <property type="match status" value="1"/>
</dbReference>
<dbReference type="GO" id="GO:0005576">
    <property type="term" value="C:extracellular region"/>
    <property type="evidence" value="ECO:0007669"/>
    <property type="project" value="UniProtKB-SubCell"/>
</dbReference>
<gene>
    <name evidence="15" type="ORF">BDV26DRAFT_305285</name>
</gene>
<dbReference type="PRINTS" id="PR00740">
    <property type="entry name" value="GLHYDRLASE27"/>
</dbReference>
<keyword evidence="9 13" id="KW-0378">Hydrolase</keyword>
<dbReference type="Pfam" id="PF16499">
    <property type="entry name" value="Melibiase_2"/>
    <property type="match status" value="1"/>
</dbReference>
<protein>
    <recommendedName>
        <fullName evidence="5 13">Alpha-galactosidase</fullName>
        <ecNumber evidence="5 13">3.2.1.22</ecNumber>
    </recommendedName>
    <alternativeName>
        <fullName evidence="13">Melibiase</fullName>
    </alternativeName>
</protein>
<evidence type="ECO:0000256" key="2">
    <source>
        <dbReference type="ARBA" id="ARBA00003969"/>
    </source>
</evidence>
<evidence type="ECO:0000256" key="6">
    <source>
        <dbReference type="ARBA" id="ARBA00022525"/>
    </source>
</evidence>
<keyword evidence="6" id="KW-0964">Secreted</keyword>
<dbReference type="OrthoDB" id="5795902at2759"/>
<dbReference type="InterPro" id="IPR041233">
    <property type="entry name" value="Melibiase_C"/>
</dbReference>
<dbReference type="Gene3D" id="2.80.10.50">
    <property type="match status" value="1"/>
</dbReference>
<evidence type="ECO:0000256" key="13">
    <source>
        <dbReference type="RuleBase" id="RU361168"/>
    </source>
</evidence>
<dbReference type="CDD" id="cd23425">
    <property type="entry name" value="beta-trefoil_Ricin_AglA"/>
    <property type="match status" value="1"/>
</dbReference>
<accession>A0A5N7BLV8</accession>
<dbReference type="SUPFAM" id="SSF51445">
    <property type="entry name" value="(Trans)glycosidases"/>
    <property type="match status" value="1"/>
</dbReference>
<evidence type="ECO:0000256" key="3">
    <source>
        <dbReference type="ARBA" id="ARBA00004613"/>
    </source>
</evidence>
<dbReference type="GO" id="GO:0004557">
    <property type="term" value="F:alpha-galactosidase activity"/>
    <property type="evidence" value="ECO:0007669"/>
    <property type="project" value="UniProtKB-EC"/>
</dbReference>
<dbReference type="InterPro" id="IPR000772">
    <property type="entry name" value="Ricin_B_lectin"/>
</dbReference>
<organism evidence="15 16">
    <name type="scientific">Aspergillus bertholletiae</name>
    <dbReference type="NCBI Taxonomy" id="1226010"/>
    <lineage>
        <taxon>Eukaryota</taxon>
        <taxon>Fungi</taxon>
        <taxon>Dikarya</taxon>
        <taxon>Ascomycota</taxon>
        <taxon>Pezizomycotina</taxon>
        <taxon>Eurotiomycetes</taxon>
        <taxon>Eurotiomycetidae</taxon>
        <taxon>Eurotiales</taxon>
        <taxon>Aspergillaceae</taxon>
        <taxon>Aspergillus</taxon>
        <taxon>Aspergillus subgen. Circumdati</taxon>
    </lineage>
</organism>
<evidence type="ECO:0000256" key="10">
    <source>
        <dbReference type="ARBA" id="ARBA00023157"/>
    </source>
</evidence>
<proteinExistence type="inferred from homology"/>
<evidence type="ECO:0000256" key="7">
    <source>
        <dbReference type="ARBA" id="ARBA00022729"/>
    </source>
</evidence>
<dbReference type="InterPro" id="IPR013780">
    <property type="entry name" value="Glyco_hydro_b"/>
</dbReference>
<keyword evidence="16" id="KW-1185">Reference proteome</keyword>
<dbReference type="PANTHER" id="PTHR11452:SF91">
    <property type="entry name" value="ALPHA-GALACTOSIDASE A-RELATED"/>
    <property type="match status" value="1"/>
</dbReference>
<keyword evidence="8" id="KW-0430">Lectin</keyword>
<evidence type="ECO:0000256" key="12">
    <source>
        <dbReference type="ARBA" id="ARBA00023295"/>
    </source>
</evidence>
<dbReference type="Pfam" id="PF00652">
    <property type="entry name" value="Ricin_B_lectin"/>
    <property type="match status" value="1"/>
</dbReference>
<dbReference type="PROSITE" id="PS50231">
    <property type="entry name" value="RICIN_B_LECTIN"/>
    <property type="match status" value="1"/>
</dbReference>
<dbReference type="InterPro" id="IPR017853">
    <property type="entry name" value="GH"/>
</dbReference>
<dbReference type="Proteomes" id="UP000326198">
    <property type="component" value="Unassembled WGS sequence"/>
</dbReference>
<keyword evidence="11" id="KW-0325">Glycoprotein</keyword>
<dbReference type="Gene3D" id="2.60.40.1180">
    <property type="entry name" value="Golgi alpha-mannosidase II"/>
    <property type="match status" value="1"/>
</dbReference>
<evidence type="ECO:0000313" key="16">
    <source>
        <dbReference type="Proteomes" id="UP000326198"/>
    </source>
</evidence>
<dbReference type="SUPFAM" id="SSF50370">
    <property type="entry name" value="Ricin B-like lectins"/>
    <property type="match status" value="1"/>
</dbReference>
<comment type="catalytic activity">
    <reaction evidence="1 13">
        <text>Hydrolysis of terminal, non-reducing alpha-D-galactose residues in alpha-D-galactosides, including galactose oligosaccharides, galactomannans and galactolipids.</text>
        <dbReference type="EC" id="3.2.1.22"/>
    </reaction>
</comment>
<dbReference type="CDD" id="cd14792">
    <property type="entry name" value="GH27"/>
    <property type="match status" value="1"/>
</dbReference>
<dbReference type="EC" id="3.2.1.22" evidence="5 13"/>
<evidence type="ECO:0000313" key="15">
    <source>
        <dbReference type="EMBL" id="KAE8382740.1"/>
    </source>
</evidence>